<dbReference type="PANTHER" id="PTHR37166:SF1">
    <property type="entry name" value="PROTEIN FLAG"/>
    <property type="match status" value="1"/>
</dbReference>
<evidence type="ECO:0000313" key="3">
    <source>
        <dbReference type="Proteomes" id="UP000219068"/>
    </source>
</evidence>
<gene>
    <name evidence="2" type="ORF">SAMN05428964_1011580</name>
</gene>
<sequence length="123" mass="13170">MEIVSAYQSQKATGLTTSSASSTSSNAAGSQISVKSSSKSDSSTDQADAGHRLQAALAKLDIPELADSNARIELNFNQETGRVIAKVTDRSNGEVLREIPSKELQHLFSQIREYLGSIVDEEV</sequence>
<reference evidence="2 3" key="1">
    <citation type="submission" date="2017-08" db="EMBL/GenBank/DDBJ databases">
        <authorList>
            <person name="de Groot N.N."/>
        </authorList>
    </citation>
    <scope>NUCLEOTIDE SEQUENCE [LARGE SCALE GENOMIC DNA]</scope>
    <source>
        <strain evidence="2 3">USBA 78</strain>
    </source>
</reference>
<dbReference type="SUPFAM" id="SSF160214">
    <property type="entry name" value="FlaG-like"/>
    <property type="match status" value="1"/>
</dbReference>
<dbReference type="Pfam" id="PF03646">
    <property type="entry name" value="FlaG"/>
    <property type="match status" value="1"/>
</dbReference>
<dbReference type="RefSeq" id="WP_097051027.1">
    <property type="nucleotide sequence ID" value="NZ_OBMM01000001.1"/>
</dbReference>
<dbReference type="Proteomes" id="UP000219068">
    <property type="component" value="Unassembled WGS sequence"/>
</dbReference>
<name>A0A285RMP6_9PROT</name>
<dbReference type="AlphaFoldDB" id="A0A285RMP6"/>
<keyword evidence="2" id="KW-0969">Cilium</keyword>
<dbReference type="PANTHER" id="PTHR37166">
    <property type="entry name" value="PROTEIN FLAG"/>
    <property type="match status" value="1"/>
</dbReference>
<accession>A0A285RMP6</accession>
<evidence type="ECO:0000313" key="2">
    <source>
        <dbReference type="EMBL" id="SOB95395.1"/>
    </source>
</evidence>
<feature type="compositionally biased region" description="Low complexity" evidence="1">
    <location>
        <begin position="12"/>
        <end position="43"/>
    </location>
</feature>
<keyword evidence="2" id="KW-0282">Flagellum</keyword>
<proteinExistence type="predicted"/>
<dbReference type="InterPro" id="IPR005186">
    <property type="entry name" value="FlaG"/>
</dbReference>
<protein>
    <submittedName>
        <fullName evidence="2">Flagellar protein FlaG</fullName>
    </submittedName>
</protein>
<feature type="region of interest" description="Disordered" evidence="1">
    <location>
        <begin position="1"/>
        <end position="50"/>
    </location>
</feature>
<evidence type="ECO:0000256" key="1">
    <source>
        <dbReference type="SAM" id="MobiDB-lite"/>
    </source>
</evidence>
<dbReference type="EMBL" id="OBMM01000001">
    <property type="protein sequence ID" value="SOB95395.1"/>
    <property type="molecule type" value="Genomic_DNA"/>
</dbReference>
<organism evidence="2 3">
    <name type="scientific">Thalassospira xiamenensis</name>
    <dbReference type="NCBI Taxonomy" id="220697"/>
    <lineage>
        <taxon>Bacteria</taxon>
        <taxon>Pseudomonadati</taxon>
        <taxon>Pseudomonadota</taxon>
        <taxon>Alphaproteobacteria</taxon>
        <taxon>Rhodospirillales</taxon>
        <taxon>Thalassospiraceae</taxon>
        <taxon>Thalassospira</taxon>
    </lineage>
</organism>
<keyword evidence="2" id="KW-0966">Cell projection</keyword>
<dbReference type="InterPro" id="IPR035924">
    <property type="entry name" value="FlaG-like_sf"/>
</dbReference>
<dbReference type="Gene3D" id="3.30.160.170">
    <property type="entry name" value="FlaG-like"/>
    <property type="match status" value="1"/>
</dbReference>
<feature type="compositionally biased region" description="Polar residues" evidence="1">
    <location>
        <begin position="1"/>
        <end position="11"/>
    </location>
</feature>